<keyword evidence="2" id="KW-0648">Protein biosynthesis</keyword>
<proteinExistence type="inferred from homology"/>
<comment type="similarity">
    <text evidence="1 2">Belongs to the polypeptide deformylase family.</text>
</comment>
<feature type="binding site" evidence="2">
    <location>
        <position position="149"/>
    </location>
    <ligand>
        <name>Fe cation</name>
        <dbReference type="ChEBI" id="CHEBI:24875"/>
    </ligand>
</feature>
<feature type="binding site" evidence="2">
    <location>
        <position position="103"/>
    </location>
    <ligand>
        <name>Fe cation</name>
        <dbReference type="ChEBI" id="CHEBI:24875"/>
    </ligand>
</feature>
<dbReference type="AlphaFoldDB" id="A0A1F4V420"/>
<dbReference type="InterPro" id="IPR036821">
    <property type="entry name" value="Peptide_deformylase_sf"/>
</dbReference>
<dbReference type="NCBIfam" id="TIGR00079">
    <property type="entry name" value="pept_deformyl"/>
    <property type="match status" value="1"/>
</dbReference>
<dbReference type="PIRSF" id="PIRSF004749">
    <property type="entry name" value="Pep_def"/>
    <property type="match status" value="1"/>
</dbReference>
<gene>
    <name evidence="2" type="primary">def</name>
    <name evidence="3" type="ORF">A2W32_01935</name>
</gene>
<comment type="caution">
    <text evidence="3">The sequence shown here is derived from an EMBL/GenBank/DDBJ whole genome shotgun (WGS) entry which is preliminary data.</text>
</comment>
<dbReference type="GO" id="GO:0006412">
    <property type="term" value="P:translation"/>
    <property type="evidence" value="ECO:0007669"/>
    <property type="project" value="UniProtKB-UniRule"/>
</dbReference>
<protein>
    <recommendedName>
        <fullName evidence="2">Peptide deformylase</fullName>
        <shortName evidence="2">PDF</shortName>
        <ecNumber evidence="2">3.5.1.88</ecNumber>
    </recommendedName>
    <alternativeName>
        <fullName evidence="2">Polypeptide deformylase</fullName>
    </alternativeName>
</protein>
<dbReference type="HAMAP" id="MF_00163">
    <property type="entry name" value="Pep_deformylase"/>
    <property type="match status" value="1"/>
</dbReference>
<dbReference type="GO" id="GO:0046872">
    <property type="term" value="F:metal ion binding"/>
    <property type="evidence" value="ECO:0007669"/>
    <property type="project" value="UniProtKB-KW"/>
</dbReference>
<dbReference type="CDD" id="cd00487">
    <property type="entry name" value="Pep_deformylase"/>
    <property type="match status" value="1"/>
</dbReference>
<reference evidence="3 4" key="1">
    <citation type="journal article" date="2016" name="Nat. Commun.">
        <title>Thousands of microbial genomes shed light on interconnected biogeochemical processes in an aquifer system.</title>
        <authorList>
            <person name="Anantharaman K."/>
            <person name="Brown C.T."/>
            <person name="Hug L.A."/>
            <person name="Sharon I."/>
            <person name="Castelle C.J."/>
            <person name="Probst A.J."/>
            <person name="Thomas B.C."/>
            <person name="Singh A."/>
            <person name="Wilkins M.J."/>
            <person name="Karaoz U."/>
            <person name="Brodie E.L."/>
            <person name="Williams K.H."/>
            <person name="Hubbard S.S."/>
            <person name="Banfield J.F."/>
        </authorList>
    </citation>
    <scope>NUCLEOTIDE SEQUENCE [LARGE SCALE GENOMIC DNA]</scope>
</reference>
<name>A0A1F4V420_UNCKA</name>
<feature type="active site" evidence="2">
    <location>
        <position position="146"/>
    </location>
</feature>
<dbReference type="EC" id="3.5.1.88" evidence="2"/>
<comment type="catalytic activity">
    <reaction evidence="2">
        <text>N-terminal N-formyl-L-methionyl-[peptide] + H2O = N-terminal L-methionyl-[peptide] + formate</text>
        <dbReference type="Rhea" id="RHEA:24420"/>
        <dbReference type="Rhea" id="RHEA-COMP:10639"/>
        <dbReference type="Rhea" id="RHEA-COMP:10640"/>
        <dbReference type="ChEBI" id="CHEBI:15377"/>
        <dbReference type="ChEBI" id="CHEBI:15740"/>
        <dbReference type="ChEBI" id="CHEBI:49298"/>
        <dbReference type="ChEBI" id="CHEBI:64731"/>
        <dbReference type="EC" id="3.5.1.88"/>
    </reaction>
</comment>
<dbReference type="Gene3D" id="3.90.45.10">
    <property type="entry name" value="Peptide deformylase"/>
    <property type="match status" value="1"/>
</dbReference>
<comment type="cofactor">
    <cofactor evidence="2">
        <name>Fe(2+)</name>
        <dbReference type="ChEBI" id="CHEBI:29033"/>
    </cofactor>
    <text evidence="2">Binds 1 Fe(2+) ion.</text>
</comment>
<dbReference type="GO" id="GO:0042586">
    <property type="term" value="F:peptide deformylase activity"/>
    <property type="evidence" value="ECO:0007669"/>
    <property type="project" value="UniProtKB-UniRule"/>
</dbReference>
<keyword evidence="2" id="KW-0479">Metal-binding</keyword>
<keyword evidence="2" id="KW-0408">Iron</keyword>
<comment type="function">
    <text evidence="2">Removes the formyl group from the N-terminal Met of newly synthesized proteins. Requires at least a dipeptide for an efficient rate of reaction. N-terminal L-methionine is a prerequisite for activity but the enzyme has broad specificity at other positions.</text>
</comment>
<dbReference type="NCBIfam" id="NF001159">
    <property type="entry name" value="PRK00150.1-3"/>
    <property type="match status" value="1"/>
</dbReference>
<evidence type="ECO:0000256" key="2">
    <source>
        <dbReference type="HAMAP-Rule" id="MF_00163"/>
    </source>
</evidence>
<organism evidence="3 4">
    <name type="scientific">candidate division WWE3 bacterium RBG_16_37_10</name>
    <dbReference type="NCBI Taxonomy" id="1802610"/>
    <lineage>
        <taxon>Bacteria</taxon>
        <taxon>Katanobacteria</taxon>
    </lineage>
</organism>
<sequence length="179" mass="19852">MAVVPIIKIPDEILNQKSEKVGKLDEATKNLIKNLLDTLQAAQNPEGAGLAAPQIGILKRVCIARKFLPNPNNPNKPLIQDVVFINPKIISSSKDVELGWEGCLSIPDEYGKVQRPKKVKIKALNEEGEEVRINASGFFARVIQHEIDHLEGVLFTSKVVGNTITEKELDKILEKEKNN</sequence>
<evidence type="ECO:0000313" key="4">
    <source>
        <dbReference type="Proteomes" id="UP000177371"/>
    </source>
</evidence>
<keyword evidence="2" id="KW-0378">Hydrolase</keyword>
<dbReference type="SUPFAM" id="SSF56420">
    <property type="entry name" value="Peptide deformylase"/>
    <property type="match status" value="1"/>
</dbReference>
<feature type="binding site" evidence="2">
    <location>
        <position position="145"/>
    </location>
    <ligand>
        <name>Fe cation</name>
        <dbReference type="ChEBI" id="CHEBI:24875"/>
    </ligand>
</feature>
<accession>A0A1F4V420</accession>
<dbReference type="PANTHER" id="PTHR10458">
    <property type="entry name" value="PEPTIDE DEFORMYLASE"/>
    <property type="match status" value="1"/>
</dbReference>
<dbReference type="STRING" id="1802610.A2W32_01935"/>
<evidence type="ECO:0000313" key="3">
    <source>
        <dbReference type="EMBL" id="OGC51947.1"/>
    </source>
</evidence>
<dbReference type="PRINTS" id="PR01576">
    <property type="entry name" value="PDEFORMYLASE"/>
</dbReference>
<dbReference type="EMBL" id="MEUT01000007">
    <property type="protein sequence ID" value="OGC51947.1"/>
    <property type="molecule type" value="Genomic_DNA"/>
</dbReference>
<dbReference type="InterPro" id="IPR023635">
    <property type="entry name" value="Peptide_deformylase"/>
</dbReference>
<evidence type="ECO:0000256" key="1">
    <source>
        <dbReference type="ARBA" id="ARBA00010759"/>
    </source>
</evidence>
<dbReference type="PANTHER" id="PTHR10458:SF22">
    <property type="entry name" value="PEPTIDE DEFORMYLASE"/>
    <property type="match status" value="1"/>
</dbReference>
<dbReference type="Pfam" id="PF01327">
    <property type="entry name" value="Pep_deformylase"/>
    <property type="match status" value="1"/>
</dbReference>
<dbReference type="Proteomes" id="UP000177371">
    <property type="component" value="Unassembled WGS sequence"/>
</dbReference>